<protein>
    <recommendedName>
        <fullName evidence="2">Integrase catalytic domain-containing protein</fullName>
    </recommendedName>
</protein>
<dbReference type="InterPro" id="IPR012337">
    <property type="entry name" value="RNaseH-like_sf"/>
</dbReference>
<proteinExistence type="predicted"/>
<name>A0A8J6HR43_TENMO</name>
<comment type="caution">
    <text evidence="3">The sequence shown here is derived from an EMBL/GenBank/DDBJ whole genome shotgun (WGS) entry which is preliminary data.</text>
</comment>
<dbReference type="EMBL" id="JABDTM020015325">
    <property type="protein sequence ID" value="KAH0819169.1"/>
    <property type="molecule type" value="Genomic_DNA"/>
</dbReference>
<dbReference type="Proteomes" id="UP000719412">
    <property type="component" value="Unassembled WGS sequence"/>
</dbReference>
<evidence type="ECO:0000313" key="4">
    <source>
        <dbReference type="Proteomes" id="UP000719412"/>
    </source>
</evidence>
<dbReference type="InterPro" id="IPR050951">
    <property type="entry name" value="Retrovirus_Pol_polyprotein"/>
</dbReference>
<dbReference type="PANTHER" id="PTHR37984:SF5">
    <property type="entry name" value="PROTEIN NYNRIN-LIKE"/>
    <property type="match status" value="1"/>
</dbReference>
<sequence>MACGRSREWSFGRSEPSPQGGRDAGLQAIKIRGADSSPRLTNDAEFWFSDGLCSDDVRVPFGGPTRGTHCKSSLLGNRYAVLDRLVLGQEATRETAVCAPMSGPGRGNCYVVVMQDRFTKWVQYRAVRKATARAVTQALYEDVITRFGCPVTVISDNGTQYTGGTFRTLLRELGIVHRLTPPYTPQANPVERTNKTLKTMVAQFCEADQKKWDARLLELITRQRC</sequence>
<reference evidence="3" key="1">
    <citation type="journal article" date="2020" name="J Insects Food Feed">
        <title>The yellow mealworm (Tenebrio molitor) genome: a resource for the emerging insects as food and feed industry.</title>
        <authorList>
            <person name="Eriksson T."/>
            <person name="Andere A."/>
            <person name="Kelstrup H."/>
            <person name="Emery V."/>
            <person name="Picard C."/>
        </authorList>
    </citation>
    <scope>NUCLEOTIDE SEQUENCE</scope>
    <source>
        <strain evidence="3">Stoneville</strain>
        <tissue evidence="3">Whole head</tissue>
    </source>
</reference>
<feature type="region of interest" description="Disordered" evidence="1">
    <location>
        <begin position="1"/>
        <end position="24"/>
    </location>
</feature>
<dbReference type="InterPro" id="IPR036397">
    <property type="entry name" value="RNaseH_sf"/>
</dbReference>
<dbReference type="PANTHER" id="PTHR37984">
    <property type="entry name" value="PROTEIN CBG26694"/>
    <property type="match status" value="1"/>
</dbReference>
<feature type="domain" description="Integrase catalytic" evidence="2">
    <location>
        <begin position="34"/>
        <end position="225"/>
    </location>
</feature>
<dbReference type="InterPro" id="IPR001584">
    <property type="entry name" value="Integrase_cat-core"/>
</dbReference>
<evidence type="ECO:0000256" key="1">
    <source>
        <dbReference type="SAM" id="MobiDB-lite"/>
    </source>
</evidence>
<dbReference type="PROSITE" id="PS50994">
    <property type="entry name" value="INTEGRASE"/>
    <property type="match status" value="1"/>
</dbReference>
<dbReference type="Gene3D" id="3.30.420.10">
    <property type="entry name" value="Ribonuclease H-like superfamily/Ribonuclease H"/>
    <property type="match status" value="1"/>
</dbReference>
<gene>
    <name evidence="3" type="ORF">GEV33_003622</name>
</gene>
<dbReference type="AlphaFoldDB" id="A0A8J6HR43"/>
<keyword evidence="4" id="KW-1185">Reference proteome</keyword>
<evidence type="ECO:0000259" key="2">
    <source>
        <dbReference type="PROSITE" id="PS50994"/>
    </source>
</evidence>
<dbReference type="Pfam" id="PF00665">
    <property type="entry name" value="rve"/>
    <property type="match status" value="1"/>
</dbReference>
<accession>A0A8J6HR43</accession>
<organism evidence="3 4">
    <name type="scientific">Tenebrio molitor</name>
    <name type="common">Yellow mealworm beetle</name>
    <dbReference type="NCBI Taxonomy" id="7067"/>
    <lineage>
        <taxon>Eukaryota</taxon>
        <taxon>Metazoa</taxon>
        <taxon>Ecdysozoa</taxon>
        <taxon>Arthropoda</taxon>
        <taxon>Hexapoda</taxon>
        <taxon>Insecta</taxon>
        <taxon>Pterygota</taxon>
        <taxon>Neoptera</taxon>
        <taxon>Endopterygota</taxon>
        <taxon>Coleoptera</taxon>
        <taxon>Polyphaga</taxon>
        <taxon>Cucujiformia</taxon>
        <taxon>Tenebrionidae</taxon>
        <taxon>Tenebrio</taxon>
    </lineage>
</organism>
<reference evidence="3" key="2">
    <citation type="submission" date="2021-08" db="EMBL/GenBank/DDBJ databases">
        <authorList>
            <person name="Eriksson T."/>
        </authorList>
    </citation>
    <scope>NUCLEOTIDE SEQUENCE</scope>
    <source>
        <strain evidence="3">Stoneville</strain>
        <tissue evidence="3">Whole head</tissue>
    </source>
</reference>
<evidence type="ECO:0000313" key="3">
    <source>
        <dbReference type="EMBL" id="KAH0819169.1"/>
    </source>
</evidence>
<dbReference type="GO" id="GO:0003676">
    <property type="term" value="F:nucleic acid binding"/>
    <property type="evidence" value="ECO:0007669"/>
    <property type="project" value="InterPro"/>
</dbReference>
<feature type="compositionally biased region" description="Basic and acidic residues" evidence="1">
    <location>
        <begin position="1"/>
        <end position="10"/>
    </location>
</feature>
<dbReference type="GO" id="GO:0015074">
    <property type="term" value="P:DNA integration"/>
    <property type="evidence" value="ECO:0007669"/>
    <property type="project" value="InterPro"/>
</dbReference>
<dbReference type="SUPFAM" id="SSF53098">
    <property type="entry name" value="Ribonuclease H-like"/>
    <property type="match status" value="1"/>
</dbReference>